<protein>
    <submittedName>
        <fullName evidence="2">ABC transporter substrate-binding protein</fullName>
    </submittedName>
</protein>
<gene>
    <name evidence="2" type="ORF">V5F30_06635</name>
</gene>
<accession>A0ABW6ZDV7</accession>
<proteinExistence type="predicted"/>
<dbReference type="Pfam" id="PF01497">
    <property type="entry name" value="Peripla_BP_2"/>
    <property type="match status" value="1"/>
</dbReference>
<reference evidence="2 3" key="1">
    <citation type="submission" date="2024-02" db="EMBL/GenBank/DDBJ databases">
        <title>Expansion and revision of Xanthobacter and proposal of Roseixanthobacter gen. nov.</title>
        <authorList>
            <person name="Soltysiak M.P.M."/>
            <person name="Jalihal A."/>
            <person name="Ory A."/>
            <person name="Chrisophersen C."/>
            <person name="Lee A.D."/>
            <person name="Boulton J."/>
            <person name="Springer M."/>
        </authorList>
    </citation>
    <scope>NUCLEOTIDE SEQUENCE [LARGE SCALE GENOMIC DNA]</scope>
    <source>
        <strain evidence="2 3">CB5</strain>
    </source>
</reference>
<dbReference type="SUPFAM" id="SSF53807">
    <property type="entry name" value="Helical backbone' metal receptor"/>
    <property type="match status" value="1"/>
</dbReference>
<comment type="caution">
    <text evidence="2">The sequence shown here is derived from an EMBL/GenBank/DDBJ whole genome shotgun (WGS) entry which is preliminary data.</text>
</comment>
<dbReference type="PANTHER" id="PTHR30535:SF4">
    <property type="entry name" value="HEMIN-BINDING PERIPLASMIC PROTEIN HMUT"/>
    <property type="match status" value="1"/>
</dbReference>
<dbReference type="EMBL" id="JBAFUR010000001">
    <property type="protein sequence ID" value="MFG1251870.1"/>
    <property type="molecule type" value="Genomic_DNA"/>
</dbReference>
<evidence type="ECO:0000313" key="3">
    <source>
        <dbReference type="Proteomes" id="UP001604043"/>
    </source>
</evidence>
<dbReference type="InterPro" id="IPR002491">
    <property type="entry name" value="ABC_transptr_periplasmic_BD"/>
</dbReference>
<dbReference type="RefSeq" id="WP_394013828.1">
    <property type="nucleotide sequence ID" value="NZ_JBAFUR010000001.1"/>
</dbReference>
<name>A0ABW6ZDV7_9HYPH</name>
<sequence>MLIRRQKAIRACRLAVRLVSLGVVVAALLAVAGLAPRVAAAQPQAVPPRIVSIGGAVTEILFSLGMGDRVVAVDQTSRYPAAARALPDVGYARALSPEGVLSVGPTLILAMEGAGPPSTMEVLKQASVPVVIIPDGHDREAVLRKIAAVAQAVGAEEKGRALAAEVSDDFAALDAMVKALPERPRAVFVLSASGGAAVVGGSDTSADAILKLAGLTNAMAEIKGFKPALDEAAMSAEPEAVVVMRGGGQVLDAPTVFALPAFAGTPAARDKRLVSLPGSYLLGFGPRTPRAARDLAAALHPGAKLPELPARPWSTEPDQ</sequence>
<dbReference type="Proteomes" id="UP001604043">
    <property type="component" value="Unassembled WGS sequence"/>
</dbReference>
<dbReference type="Gene3D" id="3.40.50.1980">
    <property type="entry name" value="Nitrogenase molybdenum iron protein domain"/>
    <property type="match status" value="2"/>
</dbReference>
<evidence type="ECO:0000313" key="2">
    <source>
        <dbReference type="EMBL" id="MFG1251870.1"/>
    </source>
</evidence>
<keyword evidence="3" id="KW-1185">Reference proteome</keyword>
<dbReference type="InterPro" id="IPR050902">
    <property type="entry name" value="ABC_Transporter_SBP"/>
</dbReference>
<organism evidence="2 3">
    <name type="scientific">Xanthobacter aminoxidans</name>
    <dbReference type="NCBI Taxonomy" id="186280"/>
    <lineage>
        <taxon>Bacteria</taxon>
        <taxon>Pseudomonadati</taxon>
        <taxon>Pseudomonadota</taxon>
        <taxon>Alphaproteobacteria</taxon>
        <taxon>Hyphomicrobiales</taxon>
        <taxon>Xanthobacteraceae</taxon>
        <taxon>Xanthobacter</taxon>
    </lineage>
</organism>
<feature type="domain" description="Fe/B12 periplasmic-binding" evidence="1">
    <location>
        <begin position="49"/>
        <end position="303"/>
    </location>
</feature>
<dbReference type="PANTHER" id="PTHR30535">
    <property type="entry name" value="VITAMIN B12-BINDING PROTEIN"/>
    <property type="match status" value="1"/>
</dbReference>
<dbReference type="PROSITE" id="PS50983">
    <property type="entry name" value="FE_B12_PBP"/>
    <property type="match status" value="1"/>
</dbReference>
<evidence type="ECO:0000259" key="1">
    <source>
        <dbReference type="PROSITE" id="PS50983"/>
    </source>
</evidence>